<dbReference type="EMBL" id="LCRX01000013">
    <property type="protein sequence ID" value="KKW41852.1"/>
    <property type="molecule type" value="Genomic_DNA"/>
</dbReference>
<sequence length="212" mass="24076">MIVFALVVLAVVWRPGAPAAPYSGKVDPFAGLVYPSGLDADTRAVMEEKVSSTKAMYERDPDIWETWIAIGNLRQLLGDRRGAIAAYEQSLKLQENNVLGNRNMAEVYVQLGDYEKAARNFELAIGSNFADPDLYLKLALLYEQKLNRPDLAEVTYRQGLNYAAQNREYLSSLAAFYKQQGKWEQYREYARELVQAYPEDGSLKEVYRDALE</sequence>
<dbReference type="Pfam" id="PF13181">
    <property type="entry name" value="TPR_8"/>
    <property type="match status" value="3"/>
</dbReference>
<evidence type="ECO:0000313" key="4">
    <source>
        <dbReference type="Proteomes" id="UP000033870"/>
    </source>
</evidence>
<evidence type="ECO:0000313" key="3">
    <source>
        <dbReference type="EMBL" id="KKW41852.1"/>
    </source>
</evidence>
<comment type="caution">
    <text evidence="3">The sequence shown here is derived from an EMBL/GenBank/DDBJ whole genome shotgun (WGS) entry which is preliminary data.</text>
</comment>
<name>A0A0G2AKR8_9BACT</name>
<dbReference type="AlphaFoldDB" id="A0A0G2AKR8"/>
<gene>
    <name evidence="3" type="ORF">UY92_C0013G0051</name>
</gene>
<dbReference type="SUPFAM" id="SSF48452">
    <property type="entry name" value="TPR-like"/>
    <property type="match status" value="1"/>
</dbReference>
<dbReference type="SMART" id="SM00028">
    <property type="entry name" value="TPR"/>
    <property type="match status" value="4"/>
</dbReference>
<dbReference type="Pfam" id="PF13174">
    <property type="entry name" value="TPR_6"/>
    <property type="match status" value="1"/>
</dbReference>
<feature type="signal peptide" evidence="2">
    <location>
        <begin position="1"/>
        <end position="19"/>
    </location>
</feature>
<dbReference type="Gene3D" id="1.25.40.10">
    <property type="entry name" value="Tetratricopeptide repeat domain"/>
    <property type="match status" value="1"/>
</dbReference>
<dbReference type="STRING" id="1619044.UY92_C0013G0051"/>
<dbReference type="InterPro" id="IPR011990">
    <property type="entry name" value="TPR-like_helical_dom_sf"/>
</dbReference>
<dbReference type="PANTHER" id="PTHR12558">
    <property type="entry name" value="CELL DIVISION CYCLE 16,23,27"/>
    <property type="match status" value="1"/>
</dbReference>
<feature type="chain" id="PRO_5002542126" evidence="2">
    <location>
        <begin position="20"/>
        <end position="212"/>
    </location>
</feature>
<proteinExistence type="predicted"/>
<feature type="repeat" description="TPR" evidence="1">
    <location>
        <begin position="64"/>
        <end position="97"/>
    </location>
</feature>
<dbReference type="PANTHER" id="PTHR12558:SF13">
    <property type="entry name" value="CELL DIVISION CYCLE PROTEIN 27 HOMOLOG"/>
    <property type="match status" value="1"/>
</dbReference>
<reference evidence="3 4" key="1">
    <citation type="journal article" date="2015" name="Nature">
        <title>rRNA introns, odd ribosomes, and small enigmatic genomes across a large radiation of phyla.</title>
        <authorList>
            <person name="Brown C.T."/>
            <person name="Hug L.A."/>
            <person name="Thomas B.C."/>
            <person name="Sharon I."/>
            <person name="Castelle C.J."/>
            <person name="Singh A."/>
            <person name="Wilkins M.J."/>
            <person name="Williams K.H."/>
            <person name="Banfield J.F."/>
        </authorList>
    </citation>
    <scope>NUCLEOTIDE SEQUENCE [LARGE SCALE GENOMIC DNA]</scope>
</reference>
<dbReference type="InterPro" id="IPR019734">
    <property type="entry name" value="TPR_rpt"/>
</dbReference>
<keyword evidence="1" id="KW-0802">TPR repeat</keyword>
<dbReference type="PROSITE" id="PS50005">
    <property type="entry name" value="TPR"/>
    <property type="match status" value="1"/>
</dbReference>
<accession>A0A0G2AKR8</accession>
<evidence type="ECO:0000256" key="1">
    <source>
        <dbReference type="PROSITE-ProRule" id="PRU00339"/>
    </source>
</evidence>
<organism evidence="3 4">
    <name type="scientific">Candidatus Magasanikbacteria bacterium GW2011_GWA2_56_11</name>
    <dbReference type="NCBI Taxonomy" id="1619044"/>
    <lineage>
        <taxon>Bacteria</taxon>
        <taxon>Candidatus Magasanikiibacteriota</taxon>
    </lineage>
</organism>
<dbReference type="Proteomes" id="UP000033870">
    <property type="component" value="Unassembled WGS sequence"/>
</dbReference>
<keyword evidence="2" id="KW-0732">Signal</keyword>
<evidence type="ECO:0000256" key="2">
    <source>
        <dbReference type="SAM" id="SignalP"/>
    </source>
</evidence>
<protein>
    <submittedName>
        <fullName evidence="3">Tetratricopeptide repeat protein</fullName>
    </submittedName>
</protein>